<evidence type="ECO:0000313" key="14">
    <source>
        <dbReference type="Proteomes" id="UP000253209"/>
    </source>
</evidence>
<dbReference type="Pfam" id="PF00781">
    <property type="entry name" value="DAGK_cat"/>
    <property type="match status" value="1"/>
</dbReference>
<proteinExistence type="predicted"/>
<dbReference type="GO" id="GO:0008654">
    <property type="term" value="P:phospholipid biosynthetic process"/>
    <property type="evidence" value="ECO:0007669"/>
    <property type="project" value="UniProtKB-KW"/>
</dbReference>
<keyword evidence="4" id="KW-0479">Metal-binding</keyword>
<accession>A0A367GMP4</accession>
<comment type="caution">
    <text evidence="13">The sequence shown here is derived from an EMBL/GenBank/DDBJ whole genome shotgun (WGS) entry which is preliminary data.</text>
</comment>
<dbReference type="GO" id="GO:0046872">
    <property type="term" value="F:metal ion binding"/>
    <property type="evidence" value="ECO:0007669"/>
    <property type="project" value="UniProtKB-KW"/>
</dbReference>
<evidence type="ECO:0000256" key="2">
    <source>
        <dbReference type="ARBA" id="ARBA00022516"/>
    </source>
</evidence>
<dbReference type="OrthoDB" id="9786026at2"/>
<evidence type="ECO:0000256" key="11">
    <source>
        <dbReference type="ARBA" id="ARBA00023264"/>
    </source>
</evidence>
<gene>
    <name evidence="13" type="ORF">DJ568_12225</name>
</gene>
<dbReference type="InterPro" id="IPR045540">
    <property type="entry name" value="YegS/DAGK_C"/>
</dbReference>
<reference evidence="13 14" key="1">
    <citation type="submission" date="2018-05" db="EMBL/GenBank/DDBJ databases">
        <title>Mucilaginibacter hurinus sp. nov., isolated from briquette warehouse soil.</title>
        <authorList>
            <person name="Choi L."/>
        </authorList>
    </citation>
    <scope>NUCLEOTIDE SEQUENCE [LARGE SCALE GENOMIC DNA]</scope>
    <source>
        <strain evidence="13 14">ZR32</strain>
    </source>
</reference>
<dbReference type="InterPro" id="IPR005218">
    <property type="entry name" value="Diacylglycerol/lipid_kinase"/>
</dbReference>
<dbReference type="PANTHER" id="PTHR12358:SF106">
    <property type="entry name" value="LIPID KINASE YEGS"/>
    <property type="match status" value="1"/>
</dbReference>
<dbReference type="EMBL" id="QGDC01000006">
    <property type="protein sequence ID" value="RCH54580.1"/>
    <property type="molecule type" value="Genomic_DNA"/>
</dbReference>
<dbReference type="PANTHER" id="PTHR12358">
    <property type="entry name" value="SPHINGOSINE KINASE"/>
    <property type="match status" value="1"/>
</dbReference>
<dbReference type="Proteomes" id="UP000253209">
    <property type="component" value="Unassembled WGS sequence"/>
</dbReference>
<dbReference type="Pfam" id="PF19279">
    <property type="entry name" value="YegS_C"/>
    <property type="match status" value="1"/>
</dbReference>
<dbReference type="GO" id="GO:0016301">
    <property type="term" value="F:kinase activity"/>
    <property type="evidence" value="ECO:0007669"/>
    <property type="project" value="UniProtKB-KW"/>
</dbReference>
<evidence type="ECO:0000256" key="8">
    <source>
        <dbReference type="ARBA" id="ARBA00022842"/>
    </source>
</evidence>
<keyword evidence="11" id="KW-1208">Phospholipid metabolism</keyword>
<comment type="cofactor">
    <cofactor evidence="1">
        <name>Mg(2+)</name>
        <dbReference type="ChEBI" id="CHEBI:18420"/>
    </cofactor>
</comment>
<evidence type="ECO:0000313" key="13">
    <source>
        <dbReference type="EMBL" id="RCH54580.1"/>
    </source>
</evidence>
<dbReference type="Gene3D" id="3.40.50.10330">
    <property type="entry name" value="Probable inorganic polyphosphate/atp-NAD kinase, domain 1"/>
    <property type="match status" value="1"/>
</dbReference>
<evidence type="ECO:0000256" key="4">
    <source>
        <dbReference type="ARBA" id="ARBA00022723"/>
    </source>
</evidence>
<evidence type="ECO:0000256" key="10">
    <source>
        <dbReference type="ARBA" id="ARBA00023209"/>
    </source>
</evidence>
<keyword evidence="6 13" id="KW-0418">Kinase</keyword>
<keyword evidence="3" id="KW-0808">Transferase</keyword>
<keyword evidence="2" id="KW-0444">Lipid biosynthesis</keyword>
<dbReference type="InterPro" id="IPR016064">
    <property type="entry name" value="NAD/diacylglycerol_kinase_sf"/>
</dbReference>
<dbReference type="RefSeq" id="WP_114005563.1">
    <property type="nucleotide sequence ID" value="NZ_QGDC01000006.1"/>
</dbReference>
<feature type="domain" description="DAGKc" evidence="12">
    <location>
        <begin position="1"/>
        <end position="129"/>
    </location>
</feature>
<evidence type="ECO:0000256" key="5">
    <source>
        <dbReference type="ARBA" id="ARBA00022741"/>
    </source>
</evidence>
<dbReference type="SMART" id="SM00046">
    <property type="entry name" value="DAGKc"/>
    <property type="match status" value="1"/>
</dbReference>
<dbReference type="NCBIfam" id="TIGR00147">
    <property type="entry name" value="YegS/Rv2252/BmrU family lipid kinase"/>
    <property type="match status" value="1"/>
</dbReference>
<dbReference type="InterPro" id="IPR050187">
    <property type="entry name" value="Lipid_Phosphate_FormReg"/>
</dbReference>
<dbReference type="InterPro" id="IPR017438">
    <property type="entry name" value="ATP-NAD_kinase_N"/>
</dbReference>
<evidence type="ECO:0000259" key="12">
    <source>
        <dbReference type="PROSITE" id="PS50146"/>
    </source>
</evidence>
<dbReference type="Gene3D" id="2.60.200.40">
    <property type="match status" value="1"/>
</dbReference>
<dbReference type="SUPFAM" id="SSF111331">
    <property type="entry name" value="NAD kinase/diacylglycerol kinase-like"/>
    <property type="match status" value="1"/>
</dbReference>
<evidence type="ECO:0000256" key="7">
    <source>
        <dbReference type="ARBA" id="ARBA00022840"/>
    </source>
</evidence>
<keyword evidence="9" id="KW-0443">Lipid metabolism</keyword>
<keyword evidence="5" id="KW-0547">Nucleotide-binding</keyword>
<dbReference type="GO" id="GO:0005524">
    <property type="term" value="F:ATP binding"/>
    <property type="evidence" value="ECO:0007669"/>
    <property type="project" value="UniProtKB-KW"/>
</dbReference>
<evidence type="ECO:0000256" key="6">
    <source>
        <dbReference type="ARBA" id="ARBA00022777"/>
    </source>
</evidence>
<evidence type="ECO:0000256" key="1">
    <source>
        <dbReference type="ARBA" id="ARBA00001946"/>
    </source>
</evidence>
<dbReference type="AlphaFoldDB" id="A0A367GMP4"/>
<protein>
    <submittedName>
        <fullName evidence="13">Diacylglycerol kinase family lipid kinase</fullName>
    </submittedName>
</protein>
<organism evidence="13 14">
    <name type="scientific">Mucilaginibacter hurinus</name>
    <dbReference type="NCBI Taxonomy" id="2201324"/>
    <lineage>
        <taxon>Bacteria</taxon>
        <taxon>Pseudomonadati</taxon>
        <taxon>Bacteroidota</taxon>
        <taxon>Sphingobacteriia</taxon>
        <taxon>Sphingobacteriales</taxon>
        <taxon>Sphingobacteriaceae</taxon>
        <taxon>Mucilaginibacter</taxon>
    </lineage>
</organism>
<sequence>MKKKVLFIVNPVSGGKKKDNVPALIKKYLDNNLFEAEFAFSAQVSHARKIAGDAIGVYELIVAVGGDGTVNEVASAIVGTSTALGIIPYGSGNGLSRFLGIPMNVVKAIKTINTYRLVTIDSAQFNGQPFFNMAGMGFDAHISDVFSHGKRRGFYSYFKSSLSEIIKYKSDVYRLEIDGKSYEREAFMLSFANSSQYGNNAHVSPKASVQDGWLDVCVIKPFPLYRFPEMGLRMFMKTADTSKYVEIIKGKHIRVSRSRPGPLHLDGEPRQGGNDAEINILPLSLAVIVGATFLEIS</sequence>
<evidence type="ECO:0000256" key="9">
    <source>
        <dbReference type="ARBA" id="ARBA00023098"/>
    </source>
</evidence>
<keyword evidence="10" id="KW-0594">Phospholipid biosynthesis</keyword>
<keyword evidence="8" id="KW-0460">Magnesium</keyword>
<evidence type="ECO:0000256" key="3">
    <source>
        <dbReference type="ARBA" id="ARBA00022679"/>
    </source>
</evidence>
<name>A0A367GMP4_9SPHI</name>
<dbReference type="InterPro" id="IPR001206">
    <property type="entry name" value="Diacylglycerol_kinase_cat_dom"/>
</dbReference>
<keyword evidence="7" id="KW-0067">ATP-binding</keyword>
<keyword evidence="14" id="KW-1185">Reference proteome</keyword>
<dbReference type="PROSITE" id="PS50146">
    <property type="entry name" value="DAGK"/>
    <property type="match status" value="1"/>
</dbReference>
<dbReference type="GO" id="GO:0005886">
    <property type="term" value="C:plasma membrane"/>
    <property type="evidence" value="ECO:0007669"/>
    <property type="project" value="TreeGrafter"/>
</dbReference>